<keyword evidence="1" id="KW-0805">Transcription regulation</keyword>
<dbReference type="InterPro" id="IPR000843">
    <property type="entry name" value="HTH_LacI"/>
</dbReference>
<gene>
    <name evidence="5" type="ORF">FHR90_001170</name>
</gene>
<dbReference type="InterPro" id="IPR028082">
    <property type="entry name" value="Peripla_BP_I"/>
</dbReference>
<evidence type="ECO:0000259" key="4">
    <source>
        <dbReference type="PROSITE" id="PS50932"/>
    </source>
</evidence>
<dbReference type="Gene3D" id="3.40.50.2300">
    <property type="match status" value="2"/>
</dbReference>
<evidence type="ECO:0000256" key="3">
    <source>
        <dbReference type="ARBA" id="ARBA00023163"/>
    </source>
</evidence>
<dbReference type="SUPFAM" id="SSF47413">
    <property type="entry name" value="lambda repressor-like DNA-binding domains"/>
    <property type="match status" value="1"/>
</dbReference>
<accession>A0A839UU73</accession>
<dbReference type="PROSITE" id="PS50932">
    <property type="entry name" value="HTH_LACI_2"/>
    <property type="match status" value="1"/>
</dbReference>
<protein>
    <submittedName>
        <fullName evidence="5">LacI family transcriptional regulator</fullName>
    </submittedName>
</protein>
<evidence type="ECO:0000313" key="6">
    <source>
        <dbReference type="Proteomes" id="UP000557688"/>
    </source>
</evidence>
<keyword evidence="3" id="KW-0804">Transcription</keyword>
<evidence type="ECO:0000256" key="1">
    <source>
        <dbReference type="ARBA" id="ARBA00023015"/>
    </source>
</evidence>
<dbReference type="InterPro" id="IPR025997">
    <property type="entry name" value="SBP_2_dom"/>
</dbReference>
<dbReference type="PANTHER" id="PTHR30146">
    <property type="entry name" value="LACI-RELATED TRANSCRIPTIONAL REPRESSOR"/>
    <property type="match status" value="1"/>
</dbReference>
<dbReference type="AlphaFoldDB" id="A0A839UU73"/>
<dbReference type="GO" id="GO:0003700">
    <property type="term" value="F:DNA-binding transcription factor activity"/>
    <property type="evidence" value="ECO:0007669"/>
    <property type="project" value="TreeGrafter"/>
</dbReference>
<feature type="domain" description="HTH lacI-type" evidence="4">
    <location>
        <begin position="4"/>
        <end position="58"/>
    </location>
</feature>
<reference evidence="5 6" key="1">
    <citation type="submission" date="2020-08" db="EMBL/GenBank/DDBJ databases">
        <title>Genomic Encyclopedia of Type Strains, Phase III (KMG-III): the genomes of soil and plant-associated and newly described type strains.</title>
        <authorList>
            <person name="Whitman W."/>
        </authorList>
    </citation>
    <scope>NUCLEOTIDE SEQUENCE [LARGE SCALE GENOMIC DNA]</scope>
    <source>
        <strain evidence="5 6">CECT 8088</strain>
    </source>
</reference>
<dbReference type="GO" id="GO:0000976">
    <property type="term" value="F:transcription cis-regulatory region binding"/>
    <property type="evidence" value="ECO:0007669"/>
    <property type="project" value="TreeGrafter"/>
</dbReference>
<organism evidence="5 6">
    <name type="scientific">Endobacter medicaginis</name>
    <dbReference type="NCBI Taxonomy" id="1181271"/>
    <lineage>
        <taxon>Bacteria</taxon>
        <taxon>Pseudomonadati</taxon>
        <taxon>Pseudomonadota</taxon>
        <taxon>Alphaproteobacteria</taxon>
        <taxon>Acetobacterales</taxon>
        <taxon>Acetobacteraceae</taxon>
        <taxon>Endobacter</taxon>
    </lineage>
</organism>
<dbReference type="Proteomes" id="UP000557688">
    <property type="component" value="Unassembled WGS sequence"/>
</dbReference>
<dbReference type="InterPro" id="IPR010982">
    <property type="entry name" value="Lambda_DNA-bd_dom_sf"/>
</dbReference>
<proteinExistence type="predicted"/>
<dbReference type="PRINTS" id="PR00036">
    <property type="entry name" value="HTHLACI"/>
</dbReference>
<dbReference type="PANTHER" id="PTHR30146:SF152">
    <property type="entry name" value="TRANSCRIPTIONAL REGULATORY PROTEIN"/>
    <property type="match status" value="1"/>
</dbReference>
<evidence type="ECO:0000256" key="2">
    <source>
        <dbReference type="ARBA" id="ARBA00023125"/>
    </source>
</evidence>
<dbReference type="CDD" id="cd06307">
    <property type="entry name" value="PBP1_sugar_binding"/>
    <property type="match status" value="1"/>
</dbReference>
<dbReference type="Gene3D" id="1.10.260.40">
    <property type="entry name" value="lambda repressor-like DNA-binding domains"/>
    <property type="match status" value="1"/>
</dbReference>
<dbReference type="RefSeq" id="WP_183274908.1">
    <property type="nucleotide sequence ID" value="NZ_JACHXV010000004.1"/>
</dbReference>
<evidence type="ECO:0000313" key="5">
    <source>
        <dbReference type="EMBL" id="MBB3173347.1"/>
    </source>
</evidence>
<keyword evidence="2" id="KW-0238">DNA-binding</keyword>
<dbReference type="Pfam" id="PF00356">
    <property type="entry name" value="LacI"/>
    <property type="match status" value="1"/>
</dbReference>
<dbReference type="SMART" id="SM00354">
    <property type="entry name" value="HTH_LACI"/>
    <property type="match status" value="1"/>
</dbReference>
<comment type="caution">
    <text evidence="5">The sequence shown here is derived from an EMBL/GenBank/DDBJ whole genome shotgun (WGS) entry which is preliminary data.</text>
</comment>
<dbReference type="CDD" id="cd01392">
    <property type="entry name" value="HTH_LacI"/>
    <property type="match status" value="1"/>
</dbReference>
<sequence length="337" mass="36154">MNRVTVFDVAAEAGVSVATVDRVLNNRGGVRPATIERVQGAVGRLGFRRDAFAAGLATRKVERYAFVIPEGPNSFMNALRASVLTLAGSMVEQRVDVTVIGYRAFDDRSLVGALVALDPEHCHGVALVGIDSPAVQREIDRLAGSGVRVVTLVSDVTPSRRQAFVGADNKAAGRVAAALIGRMTRASGRVAMVVGHMTLHDHVERRLGFEQVLRRDYPHLSLAGVIEGFDDSDRTRPLLAALLGEHRDLVALYSAGAGNRGVVAALRDSDARPVTIAHELTPHAREALLDGIFTVVLDQDRAQAAAEALGALRALVRGETARPPHVRTRIFLRENLP</sequence>
<dbReference type="PROSITE" id="PS00356">
    <property type="entry name" value="HTH_LACI_1"/>
    <property type="match status" value="1"/>
</dbReference>
<keyword evidence="6" id="KW-1185">Reference proteome</keyword>
<dbReference type="SUPFAM" id="SSF53822">
    <property type="entry name" value="Periplasmic binding protein-like I"/>
    <property type="match status" value="1"/>
</dbReference>
<dbReference type="EMBL" id="JACHXV010000004">
    <property type="protein sequence ID" value="MBB3173347.1"/>
    <property type="molecule type" value="Genomic_DNA"/>
</dbReference>
<dbReference type="Pfam" id="PF13407">
    <property type="entry name" value="Peripla_BP_4"/>
    <property type="match status" value="1"/>
</dbReference>
<name>A0A839UU73_9PROT</name>